<organism evidence="2 3">
    <name type="scientific">Cylindrobasidium torrendii FP15055 ss-10</name>
    <dbReference type="NCBI Taxonomy" id="1314674"/>
    <lineage>
        <taxon>Eukaryota</taxon>
        <taxon>Fungi</taxon>
        <taxon>Dikarya</taxon>
        <taxon>Basidiomycota</taxon>
        <taxon>Agaricomycotina</taxon>
        <taxon>Agaricomycetes</taxon>
        <taxon>Agaricomycetidae</taxon>
        <taxon>Agaricales</taxon>
        <taxon>Marasmiineae</taxon>
        <taxon>Physalacriaceae</taxon>
        <taxon>Cylindrobasidium</taxon>
    </lineage>
</organism>
<reference evidence="2 3" key="1">
    <citation type="journal article" date="2015" name="Fungal Genet. Biol.">
        <title>Evolution of novel wood decay mechanisms in Agaricales revealed by the genome sequences of Fistulina hepatica and Cylindrobasidium torrendii.</title>
        <authorList>
            <person name="Floudas D."/>
            <person name="Held B.W."/>
            <person name="Riley R."/>
            <person name="Nagy L.G."/>
            <person name="Koehler G."/>
            <person name="Ransdell A.S."/>
            <person name="Younus H."/>
            <person name="Chow J."/>
            <person name="Chiniquy J."/>
            <person name="Lipzen A."/>
            <person name="Tritt A."/>
            <person name="Sun H."/>
            <person name="Haridas S."/>
            <person name="LaButti K."/>
            <person name="Ohm R.A."/>
            <person name="Kues U."/>
            <person name="Blanchette R.A."/>
            <person name="Grigoriev I.V."/>
            <person name="Minto R.E."/>
            <person name="Hibbett D.S."/>
        </authorList>
    </citation>
    <scope>NUCLEOTIDE SEQUENCE [LARGE SCALE GENOMIC DNA]</scope>
    <source>
        <strain evidence="2 3">FP15055 ss-10</strain>
    </source>
</reference>
<keyword evidence="1" id="KW-0732">Signal</keyword>
<dbReference type="EMBL" id="KN880578">
    <property type="protein sequence ID" value="KIY65765.1"/>
    <property type="molecule type" value="Genomic_DNA"/>
</dbReference>
<gene>
    <name evidence="2" type="ORF">CYLTODRAFT_424064</name>
</gene>
<evidence type="ECO:0000313" key="2">
    <source>
        <dbReference type="EMBL" id="KIY65765.1"/>
    </source>
</evidence>
<dbReference type="AlphaFoldDB" id="A0A0D7B6E5"/>
<dbReference type="Proteomes" id="UP000054007">
    <property type="component" value="Unassembled WGS sequence"/>
</dbReference>
<proteinExistence type="predicted"/>
<evidence type="ECO:0000313" key="3">
    <source>
        <dbReference type="Proteomes" id="UP000054007"/>
    </source>
</evidence>
<accession>A0A0D7B6E5</accession>
<name>A0A0D7B6E5_9AGAR</name>
<protein>
    <submittedName>
        <fullName evidence="2">Uncharacterized protein</fullName>
    </submittedName>
</protein>
<keyword evidence="3" id="KW-1185">Reference proteome</keyword>
<dbReference type="OrthoDB" id="2734890at2759"/>
<feature type="chain" id="PRO_5002317122" evidence="1">
    <location>
        <begin position="17"/>
        <end position="190"/>
    </location>
</feature>
<sequence>MRFATLLALLPAVAFAAPAAHEERAKIDDGTCISNGKYVGWWHNQFSYSGCQSLARDCETAFLAAGTHDPWSVKSCVAAATCWGPSELNVRLQCRDPTFEPSQAPTLNYANVYAPIVGDCAWQEGGCPITFQNFVDFVYGAISATGATSGYPDSVDVLREQYWSYIANWTATGDTIPYTNFNDWLFYSNA</sequence>
<feature type="signal peptide" evidence="1">
    <location>
        <begin position="1"/>
        <end position="16"/>
    </location>
</feature>
<evidence type="ECO:0000256" key="1">
    <source>
        <dbReference type="SAM" id="SignalP"/>
    </source>
</evidence>